<evidence type="ECO:0000313" key="2">
    <source>
        <dbReference type="Proteomes" id="UP000429607"/>
    </source>
</evidence>
<proteinExistence type="predicted"/>
<reference evidence="1 2" key="1">
    <citation type="submission" date="2018-09" db="EMBL/GenBank/DDBJ databases">
        <title>Genomic investigation of the strawberry pathogen Phytophthora fragariae indicates pathogenicity is determined by transcriptional variation in three key races.</title>
        <authorList>
            <person name="Adams T.M."/>
            <person name="Armitage A.D."/>
            <person name="Sobczyk M.K."/>
            <person name="Bates H.J."/>
            <person name="Dunwell J.M."/>
            <person name="Nellist C.F."/>
            <person name="Harrison R.J."/>
        </authorList>
    </citation>
    <scope>NUCLEOTIDE SEQUENCE [LARGE SCALE GENOMIC DNA]</scope>
    <source>
        <strain evidence="1 2">SCRP249</strain>
    </source>
</reference>
<dbReference type="Proteomes" id="UP000429607">
    <property type="component" value="Unassembled WGS sequence"/>
</dbReference>
<dbReference type="EMBL" id="QXFV01001755">
    <property type="protein sequence ID" value="KAE8998976.1"/>
    <property type="molecule type" value="Genomic_DNA"/>
</dbReference>
<organism evidence="1 2">
    <name type="scientific">Phytophthora rubi</name>
    <dbReference type="NCBI Taxonomy" id="129364"/>
    <lineage>
        <taxon>Eukaryota</taxon>
        <taxon>Sar</taxon>
        <taxon>Stramenopiles</taxon>
        <taxon>Oomycota</taxon>
        <taxon>Peronosporomycetes</taxon>
        <taxon>Peronosporales</taxon>
        <taxon>Peronosporaceae</taxon>
        <taxon>Phytophthora</taxon>
    </lineage>
</organism>
<sequence length="106" mass="11486">MPSPLQASRTVQCTMVCIADGHCDVGKTSEDGDCCQPALELVLHQRQSGRASDDAVKKLAVQVAQQQSGISGHRGRRLCHSHSQRIVNAKLTCIRHQTTGPARDQN</sequence>
<gene>
    <name evidence="1" type="ORF">PR001_g19179</name>
</gene>
<comment type="caution">
    <text evidence="1">The sequence shown here is derived from an EMBL/GenBank/DDBJ whole genome shotgun (WGS) entry which is preliminary data.</text>
</comment>
<protein>
    <submittedName>
        <fullName evidence="1">Uncharacterized protein</fullName>
    </submittedName>
</protein>
<dbReference type="AlphaFoldDB" id="A0A6A3JUG9"/>
<name>A0A6A3JUG9_9STRA</name>
<accession>A0A6A3JUG9</accession>
<evidence type="ECO:0000313" key="1">
    <source>
        <dbReference type="EMBL" id="KAE8998976.1"/>
    </source>
</evidence>